<dbReference type="Gene3D" id="3.30.565.10">
    <property type="entry name" value="Histidine kinase-like ATPase, C-terminal domain"/>
    <property type="match status" value="1"/>
</dbReference>
<dbReference type="CDD" id="cd00130">
    <property type="entry name" value="PAS"/>
    <property type="match status" value="1"/>
</dbReference>
<dbReference type="Pfam" id="PF08448">
    <property type="entry name" value="PAS_4"/>
    <property type="match status" value="1"/>
</dbReference>
<dbReference type="PANTHER" id="PTHR43047:SF72">
    <property type="entry name" value="OSMOSENSING HISTIDINE PROTEIN KINASE SLN1"/>
    <property type="match status" value="1"/>
</dbReference>
<name>A0A8J3Y7Y2_9ACTN</name>
<dbReference type="InterPro" id="IPR003594">
    <property type="entry name" value="HATPase_dom"/>
</dbReference>
<dbReference type="SMART" id="SM00387">
    <property type="entry name" value="HATPase_c"/>
    <property type="match status" value="1"/>
</dbReference>
<evidence type="ECO:0000259" key="9">
    <source>
        <dbReference type="PROSITE" id="PS50112"/>
    </source>
</evidence>
<dbReference type="RefSeq" id="WP_239107380.1">
    <property type="nucleotide sequence ID" value="NZ_BAAAGJ010000005.1"/>
</dbReference>
<keyword evidence="5" id="KW-0808">Transferase</keyword>
<evidence type="ECO:0000256" key="6">
    <source>
        <dbReference type="ARBA" id="ARBA00022777"/>
    </source>
</evidence>
<keyword evidence="7" id="KW-0902">Two-component regulatory system</keyword>
<dbReference type="Gene3D" id="1.10.287.130">
    <property type="match status" value="1"/>
</dbReference>
<evidence type="ECO:0000313" key="11">
    <source>
        <dbReference type="Proteomes" id="UP000652013"/>
    </source>
</evidence>
<dbReference type="InterPro" id="IPR036097">
    <property type="entry name" value="HisK_dim/P_sf"/>
</dbReference>
<gene>
    <name evidence="10" type="ORF">Sya03_23610</name>
</gene>
<proteinExistence type="predicted"/>
<evidence type="ECO:0000256" key="5">
    <source>
        <dbReference type="ARBA" id="ARBA00022679"/>
    </source>
</evidence>
<keyword evidence="6" id="KW-0418">Kinase</keyword>
<dbReference type="InterPro" id="IPR003661">
    <property type="entry name" value="HisK_dim/P_dom"/>
</dbReference>
<dbReference type="NCBIfam" id="TIGR00229">
    <property type="entry name" value="sensory_box"/>
    <property type="match status" value="1"/>
</dbReference>
<dbReference type="InterPro" id="IPR035965">
    <property type="entry name" value="PAS-like_dom_sf"/>
</dbReference>
<keyword evidence="11" id="KW-1185">Reference proteome</keyword>
<dbReference type="AlphaFoldDB" id="A0A8J3Y7Y2"/>
<dbReference type="GO" id="GO:0005886">
    <property type="term" value="C:plasma membrane"/>
    <property type="evidence" value="ECO:0007669"/>
    <property type="project" value="UniProtKB-SubCell"/>
</dbReference>
<dbReference type="Proteomes" id="UP000652013">
    <property type="component" value="Unassembled WGS sequence"/>
</dbReference>
<evidence type="ECO:0000256" key="4">
    <source>
        <dbReference type="ARBA" id="ARBA00022553"/>
    </source>
</evidence>
<evidence type="ECO:0000256" key="1">
    <source>
        <dbReference type="ARBA" id="ARBA00000085"/>
    </source>
</evidence>
<dbReference type="CDD" id="cd00082">
    <property type="entry name" value="HisKA"/>
    <property type="match status" value="1"/>
</dbReference>
<evidence type="ECO:0000313" key="10">
    <source>
        <dbReference type="EMBL" id="GIJ03009.1"/>
    </source>
</evidence>
<organism evidence="10 11">
    <name type="scientific">Spirilliplanes yamanashiensis</name>
    <dbReference type="NCBI Taxonomy" id="42233"/>
    <lineage>
        <taxon>Bacteria</taxon>
        <taxon>Bacillati</taxon>
        <taxon>Actinomycetota</taxon>
        <taxon>Actinomycetes</taxon>
        <taxon>Micromonosporales</taxon>
        <taxon>Micromonosporaceae</taxon>
        <taxon>Spirilliplanes</taxon>
    </lineage>
</organism>
<dbReference type="SUPFAM" id="SSF55785">
    <property type="entry name" value="PYP-like sensor domain (PAS domain)"/>
    <property type="match status" value="1"/>
</dbReference>
<comment type="catalytic activity">
    <reaction evidence="1">
        <text>ATP + protein L-histidine = ADP + protein N-phospho-L-histidine.</text>
        <dbReference type="EC" id="2.7.13.3"/>
    </reaction>
</comment>
<comment type="subcellular location">
    <subcellularLocation>
        <location evidence="2">Cell membrane</location>
    </subcellularLocation>
</comment>
<dbReference type="Gene3D" id="3.30.450.40">
    <property type="match status" value="1"/>
</dbReference>
<accession>A0A8J3Y7Y2</accession>
<protein>
    <recommendedName>
        <fullName evidence="3">histidine kinase</fullName>
        <ecNumber evidence="3">2.7.13.3</ecNumber>
    </recommendedName>
</protein>
<dbReference type="EC" id="2.7.13.3" evidence="3"/>
<reference evidence="10" key="1">
    <citation type="submission" date="2021-01" db="EMBL/GenBank/DDBJ databases">
        <title>Whole genome shotgun sequence of Spirilliplanes yamanashiensis NBRC 15828.</title>
        <authorList>
            <person name="Komaki H."/>
            <person name="Tamura T."/>
        </authorList>
    </citation>
    <scope>NUCLEOTIDE SEQUENCE</scope>
    <source>
        <strain evidence="10">NBRC 15828</strain>
    </source>
</reference>
<feature type="domain" description="PAS" evidence="9">
    <location>
        <begin position="179"/>
        <end position="217"/>
    </location>
</feature>
<evidence type="ECO:0000256" key="3">
    <source>
        <dbReference type="ARBA" id="ARBA00012438"/>
    </source>
</evidence>
<dbReference type="SUPFAM" id="SSF55874">
    <property type="entry name" value="ATPase domain of HSP90 chaperone/DNA topoisomerase II/histidine kinase"/>
    <property type="match status" value="1"/>
</dbReference>
<dbReference type="GO" id="GO:0009927">
    <property type="term" value="F:histidine phosphotransfer kinase activity"/>
    <property type="evidence" value="ECO:0007669"/>
    <property type="project" value="TreeGrafter"/>
</dbReference>
<dbReference type="InterPro" id="IPR000014">
    <property type="entry name" value="PAS"/>
</dbReference>
<comment type="caution">
    <text evidence="10">The sequence shown here is derived from an EMBL/GenBank/DDBJ whole genome shotgun (WGS) entry which is preliminary data.</text>
</comment>
<sequence length="546" mass="57789">MTAWSDTGHAYPSAAEDDVAVGAMELRSGGMSQTAADRLAALTARGARARTAAIHLVDGGQLNLIGGHQLPAGFQRMRPVAVSSTLAGIVLRTRLPLIITDVDADVRVPADAPARTVGLRCYAGFPVRDPAGAVVGVCAVMDERPREWEAGELAAVDDGAQACTTFVGEQLAREAERRQRNFLDTLLDSLDTGVVACDADGRLIVVNRSLRSRLGIEAVGECAREWAARVPVTRPDGAPVTAERMPLLRALDGEQVRGDEQVIHVAGQGRRLFRVNGHPITEGGGRRLGAVSVFHDITEARRAEELQRALTRSKDEYLNLVGHELRSPLTIIASYLELVGDSDPQSPLADALPMVAAAQRGSDRLRRLVEALLDLSALDSGHATIEPLEINLAAVVAASVRDAEAGAHAKGLIVTADLPDRVAMHGDPDRLAQVVGTLLDNAVTYTPAGGTITVRLTATGADATLEVTDTGVGVPPHERPHVFDRFFRGAVTTERSIPGAGLGLATALLVAERHHGTITVAPNPHRAGTTFRLTLPLRPPEEPAAE</sequence>
<dbReference type="InterPro" id="IPR004358">
    <property type="entry name" value="Sig_transdc_His_kin-like_C"/>
</dbReference>
<dbReference type="InterPro" id="IPR005467">
    <property type="entry name" value="His_kinase_dom"/>
</dbReference>
<dbReference type="Pfam" id="PF00512">
    <property type="entry name" value="HisKA"/>
    <property type="match status" value="1"/>
</dbReference>
<dbReference type="Gene3D" id="3.30.450.20">
    <property type="entry name" value="PAS domain"/>
    <property type="match status" value="1"/>
</dbReference>
<dbReference type="InterPro" id="IPR029016">
    <property type="entry name" value="GAF-like_dom_sf"/>
</dbReference>
<dbReference type="InterPro" id="IPR036890">
    <property type="entry name" value="HATPase_C_sf"/>
</dbReference>
<dbReference type="InterPro" id="IPR013656">
    <property type="entry name" value="PAS_4"/>
</dbReference>
<dbReference type="PRINTS" id="PR00344">
    <property type="entry name" value="BCTRLSENSOR"/>
</dbReference>
<dbReference type="InterPro" id="IPR003018">
    <property type="entry name" value="GAF"/>
</dbReference>
<dbReference type="PROSITE" id="PS50109">
    <property type="entry name" value="HIS_KIN"/>
    <property type="match status" value="1"/>
</dbReference>
<dbReference type="EMBL" id="BOOY01000016">
    <property type="protein sequence ID" value="GIJ03009.1"/>
    <property type="molecule type" value="Genomic_DNA"/>
</dbReference>
<dbReference type="GO" id="GO:0000155">
    <property type="term" value="F:phosphorelay sensor kinase activity"/>
    <property type="evidence" value="ECO:0007669"/>
    <property type="project" value="InterPro"/>
</dbReference>
<evidence type="ECO:0000259" key="8">
    <source>
        <dbReference type="PROSITE" id="PS50109"/>
    </source>
</evidence>
<dbReference type="SMART" id="SM00388">
    <property type="entry name" value="HisKA"/>
    <property type="match status" value="1"/>
</dbReference>
<dbReference type="PROSITE" id="PS50112">
    <property type="entry name" value="PAS"/>
    <property type="match status" value="1"/>
</dbReference>
<keyword evidence="4" id="KW-0597">Phosphoprotein</keyword>
<dbReference type="SUPFAM" id="SSF55781">
    <property type="entry name" value="GAF domain-like"/>
    <property type="match status" value="1"/>
</dbReference>
<dbReference type="SUPFAM" id="SSF47384">
    <property type="entry name" value="Homodimeric domain of signal transducing histidine kinase"/>
    <property type="match status" value="1"/>
</dbReference>
<dbReference type="PANTHER" id="PTHR43047">
    <property type="entry name" value="TWO-COMPONENT HISTIDINE PROTEIN KINASE"/>
    <property type="match status" value="1"/>
</dbReference>
<feature type="domain" description="Histidine kinase" evidence="8">
    <location>
        <begin position="320"/>
        <end position="539"/>
    </location>
</feature>
<evidence type="ECO:0000256" key="7">
    <source>
        <dbReference type="ARBA" id="ARBA00023012"/>
    </source>
</evidence>
<evidence type="ECO:0000256" key="2">
    <source>
        <dbReference type="ARBA" id="ARBA00004236"/>
    </source>
</evidence>
<dbReference type="Pfam" id="PF13185">
    <property type="entry name" value="GAF_2"/>
    <property type="match status" value="1"/>
</dbReference>
<dbReference type="Pfam" id="PF02518">
    <property type="entry name" value="HATPase_c"/>
    <property type="match status" value="1"/>
</dbReference>